<dbReference type="AlphaFoldDB" id="A0A811KJP1"/>
<dbReference type="Proteomes" id="UP000783686">
    <property type="component" value="Unassembled WGS sequence"/>
</dbReference>
<dbReference type="PROSITE" id="PS50188">
    <property type="entry name" value="B302_SPRY"/>
    <property type="match status" value="1"/>
</dbReference>
<dbReference type="InterPro" id="IPR001870">
    <property type="entry name" value="B30.2/SPRY"/>
</dbReference>
<dbReference type="InterPro" id="IPR019927">
    <property type="entry name" value="Ribosomal_uL3_bac/org-type"/>
</dbReference>
<evidence type="ECO:0000256" key="4">
    <source>
        <dbReference type="ARBA" id="ARBA00023274"/>
    </source>
</evidence>
<evidence type="ECO:0000313" key="12">
    <source>
        <dbReference type="Proteomes" id="UP000614601"/>
    </source>
</evidence>
<comment type="similarity">
    <text evidence="1">Belongs to the universal ribosomal protein uL3 family.</text>
</comment>
<dbReference type="SMART" id="SM00449">
    <property type="entry name" value="SPRY"/>
    <property type="match status" value="1"/>
</dbReference>
<gene>
    <name evidence="11" type="ORF">BOKJ2_LOCUS6250</name>
</gene>
<name>A0A811KJP1_9BILA</name>
<dbReference type="SUPFAM" id="SSF50447">
    <property type="entry name" value="Translation proteins"/>
    <property type="match status" value="1"/>
</dbReference>
<feature type="domain" description="F-box" evidence="9">
    <location>
        <begin position="401"/>
        <end position="449"/>
    </location>
</feature>
<dbReference type="Pfam" id="PF00297">
    <property type="entry name" value="Ribosomal_L3"/>
    <property type="match status" value="1"/>
</dbReference>
<comment type="subcellular location">
    <subcellularLocation>
        <location evidence="5">Synapse</location>
    </subcellularLocation>
</comment>
<feature type="region of interest" description="Disordered" evidence="8">
    <location>
        <begin position="244"/>
        <end position="263"/>
    </location>
</feature>
<evidence type="ECO:0000256" key="7">
    <source>
        <dbReference type="ARBA" id="ARBA00035396"/>
    </source>
</evidence>
<proteinExistence type="inferred from homology"/>
<evidence type="ECO:0000256" key="6">
    <source>
        <dbReference type="ARBA" id="ARBA00035209"/>
    </source>
</evidence>
<dbReference type="OrthoDB" id="2398163at2759"/>
<dbReference type="PANTHER" id="PTHR11229">
    <property type="entry name" value="50S RIBOSOMAL PROTEIN L3"/>
    <property type="match status" value="1"/>
</dbReference>
<dbReference type="Gene3D" id="2.60.120.920">
    <property type="match status" value="1"/>
</dbReference>
<dbReference type="InterPro" id="IPR001810">
    <property type="entry name" value="F-box_dom"/>
</dbReference>
<keyword evidence="12" id="KW-1185">Reference proteome</keyword>
<dbReference type="InterPro" id="IPR043136">
    <property type="entry name" value="B30.2/SPRY_sf"/>
</dbReference>
<dbReference type="Gene3D" id="1.20.1280.50">
    <property type="match status" value="1"/>
</dbReference>
<dbReference type="SUPFAM" id="SSF49899">
    <property type="entry name" value="Concanavalin A-like lectins/glucanases"/>
    <property type="match status" value="1"/>
</dbReference>
<feature type="domain" description="B30.2/SPRY" evidence="10">
    <location>
        <begin position="460"/>
        <end position="652"/>
    </location>
</feature>
<dbReference type="Proteomes" id="UP000614601">
    <property type="component" value="Unassembled WGS sequence"/>
</dbReference>
<sequence>MAQMFPSVGCSIYPRLAQVGLVQRVVVRGRRRTLVSPPWVCRKFSPAGSLLSRSQRAYLGKIIKGEELLEEPKVLYPRKTPSDLARDPPENQEWTSDSKRVGMVATKIGMAPQWLNDGTRILCTLLHFKQNHVISAVDPETWFRQTSVGKRKAFGRFGPMWKVTVGAIDRDPAFLSFPFRRIFEKTGVPCKDRLASFLVSEDAVVKPGTLLDVRHFKVGQFVNVTGKTIDWGFQGVMHRWGMKGQPKYHTTKSHRRVGSIGSTGDARVWPGRRLPGHMGYEWRSTTGLEVLRINPITQVMYIRGCVSGDIGERLLVNDSWNEKKTVHEPPFPTYIPEEGDDTALYNSFAQVPIGEITSKDIYSEKLFQFSSPTIVFTEEHETKSAAREKGRAKIAKMARKPVSAARLPTTVLLPVFKNLSLKDLSACLRVCRQWNTIIETADRELWYPLALSEIPEAGLNDSDLFPRGTSFKHRLRAFRFAWNPQDSSRNNFLRTNGFTVHRQPIAQSTDAIRGKIGVSTGVHAYNITWKGPLGTVAVVGVATKHAALHCPGYVALLGSDDQSWGWNLVDNTLLYNGNCVGSYPRLNNPPKYQVGEKITMILDRETETLFFEKNGEFFGIAFENIPPVKLFPAICAVYGNTEVSMAYAGTPLAG</sequence>
<evidence type="ECO:0000259" key="10">
    <source>
        <dbReference type="PROSITE" id="PS50188"/>
    </source>
</evidence>
<accession>A0A811KJP1</accession>
<dbReference type="InterPro" id="IPR000597">
    <property type="entry name" value="Ribosomal_uL3"/>
</dbReference>
<dbReference type="Gene3D" id="2.40.30.10">
    <property type="entry name" value="Translation factors"/>
    <property type="match status" value="2"/>
</dbReference>
<evidence type="ECO:0000256" key="2">
    <source>
        <dbReference type="ARBA" id="ARBA00022980"/>
    </source>
</evidence>
<evidence type="ECO:0000256" key="5">
    <source>
        <dbReference type="ARBA" id="ARBA00034103"/>
    </source>
</evidence>
<keyword evidence="4" id="KW-0687">Ribonucleoprotein</keyword>
<protein>
    <recommendedName>
        <fullName evidence="6">Large ribosomal subunit protein uL3m</fullName>
    </recommendedName>
    <alternativeName>
        <fullName evidence="7">39S ribosomal protein L3, mitochondrial</fullName>
    </alternativeName>
</protein>
<organism evidence="11 12">
    <name type="scientific">Bursaphelenchus okinawaensis</name>
    <dbReference type="NCBI Taxonomy" id="465554"/>
    <lineage>
        <taxon>Eukaryota</taxon>
        <taxon>Metazoa</taxon>
        <taxon>Ecdysozoa</taxon>
        <taxon>Nematoda</taxon>
        <taxon>Chromadorea</taxon>
        <taxon>Rhabditida</taxon>
        <taxon>Tylenchina</taxon>
        <taxon>Tylenchomorpha</taxon>
        <taxon>Aphelenchoidea</taxon>
        <taxon>Aphelenchoididae</taxon>
        <taxon>Bursaphelenchus</taxon>
    </lineage>
</organism>
<evidence type="ECO:0000256" key="8">
    <source>
        <dbReference type="SAM" id="MobiDB-lite"/>
    </source>
</evidence>
<dbReference type="GO" id="GO:0005762">
    <property type="term" value="C:mitochondrial large ribosomal subunit"/>
    <property type="evidence" value="ECO:0007669"/>
    <property type="project" value="TreeGrafter"/>
</dbReference>
<dbReference type="SUPFAM" id="SSF81383">
    <property type="entry name" value="F-box domain"/>
    <property type="match status" value="1"/>
</dbReference>
<comment type="caution">
    <text evidence="11">The sequence shown here is derived from an EMBL/GenBank/DDBJ whole genome shotgun (WGS) entry which is preliminary data.</text>
</comment>
<evidence type="ECO:0000259" key="9">
    <source>
        <dbReference type="PROSITE" id="PS50181"/>
    </source>
</evidence>
<evidence type="ECO:0000256" key="3">
    <source>
        <dbReference type="ARBA" id="ARBA00023018"/>
    </source>
</evidence>
<dbReference type="GO" id="GO:0003735">
    <property type="term" value="F:structural constituent of ribosome"/>
    <property type="evidence" value="ECO:0007669"/>
    <property type="project" value="InterPro"/>
</dbReference>
<keyword evidence="3" id="KW-0770">Synapse</keyword>
<keyword evidence="2" id="KW-0689">Ribosomal protein</keyword>
<dbReference type="EMBL" id="CAJFCW020000003">
    <property type="protein sequence ID" value="CAG9104704.1"/>
    <property type="molecule type" value="Genomic_DNA"/>
</dbReference>
<reference evidence="11" key="1">
    <citation type="submission" date="2020-09" db="EMBL/GenBank/DDBJ databases">
        <authorList>
            <person name="Kikuchi T."/>
        </authorList>
    </citation>
    <scope>NUCLEOTIDE SEQUENCE</scope>
    <source>
        <strain evidence="11">SH1</strain>
    </source>
</reference>
<evidence type="ECO:0000256" key="1">
    <source>
        <dbReference type="ARBA" id="ARBA00006540"/>
    </source>
</evidence>
<dbReference type="PROSITE" id="PS50181">
    <property type="entry name" value="FBOX"/>
    <property type="match status" value="1"/>
</dbReference>
<dbReference type="GO" id="GO:0045202">
    <property type="term" value="C:synapse"/>
    <property type="evidence" value="ECO:0007669"/>
    <property type="project" value="UniProtKB-SubCell"/>
</dbReference>
<dbReference type="InterPro" id="IPR009000">
    <property type="entry name" value="Transl_B-barrel_sf"/>
</dbReference>
<dbReference type="SMART" id="SM00256">
    <property type="entry name" value="FBOX"/>
    <property type="match status" value="1"/>
</dbReference>
<dbReference type="PANTHER" id="PTHR11229:SF8">
    <property type="entry name" value="LARGE RIBOSOMAL SUBUNIT PROTEIN UL3M"/>
    <property type="match status" value="1"/>
</dbReference>
<dbReference type="EMBL" id="CAJFDH010000003">
    <property type="protein sequence ID" value="CAD5215752.1"/>
    <property type="molecule type" value="Genomic_DNA"/>
</dbReference>
<dbReference type="Pfam" id="PF12937">
    <property type="entry name" value="F-box-like"/>
    <property type="match status" value="1"/>
</dbReference>
<dbReference type="InterPro" id="IPR036047">
    <property type="entry name" value="F-box-like_dom_sf"/>
</dbReference>
<dbReference type="GO" id="GO:0006412">
    <property type="term" value="P:translation"/>
    <property type="evidence" value="ECO:0007669"/>
    <property type="project" value="InterPro"/>
</dbReference>
<dbReference type="InterPro" id="IPR013320">
    <property type="entry name" value="ConA-like_dom_sf"/>
</dbReference>
<evidence type="ECO:0000313" key="11">
    <source>
        <dbReference type="EMBL" id="CAD5215752.1"/>
    </source>
</evidence>
<dbReference type="InterPro" id="IPR003877">
    <property type="entry name" value="SPRY_dom"/>
</dbReference>
<dbReference type="Pfam" id="PF00622">
    <property type="entry name" value="SPRY"/>
    <property type="match status" value="1"/>
</dbReference>